<gene>
    <name evidence="2" type="ORF">CGC54_09025</name>
</gene>
<proteinExistence type="predicted"/>
<evidence type="ECO:0000313" key="2">
    <source>
        <dbReference type="EMBL" id="ATA94462.1"/>
    </source>
</evidence>
<dbReference type="Proteomes" id="UP000243753">
    <property type="component" value="Chromosome"/>
</dbReference>
<protein>
    <submittedName>
        <fullName evidence="2">Uncharacterized protein</fullName>
    </submittedName>
</protein>
<dbReference type="AlphaFoldDB" id="A0AAD0EAQ7"/>
<keyword evidence="1" id="KW-1133">Transmembrane helix</keyword>
<reference evidence="3" key="1">
    <citation type="submission" date="2017-06" db="EMBL/GenBank/DDBJ databases">
        <title>Capnocytophaga spp. assemblies.</title>
        <authorList>
            <person name="Gulvik C.A."/>
        </authorList>
    </citation>
    <scope>NUCLEOTIDE SEQUENCE [LARGE SCALE GENOMIC DNA]</scope>
    <source>
        <strain evidence="3">H3936</strain>
    </source>
</reference>
<dbReference type="EMBL" id="CP022389">
    <property type="protein sequence ID" value="ATA94462.1"/>
    <property type="molecule type" value="Genomic_DNA"/>
</dbReference>
<evidence type="ECO:0000256" key="1">
    <source>
        <dbReference type="SAM" id="Phobius"/>
    </source>
</evidence>
<keyword evidence="1" id="KW-0812">Transmembrane</keyword>
<organism evidence="2 3">
    <name type="scientific">Capnocytophaga canimorsus</name>
    <dbReference type="NCBI Taxonomy" id="28188"/>
    <lineage>
        <taxon>Bacteria</taxon>
        <taxon>Pseudomonadati</taxon>
        <taxon>Bacteroidota</taxon>
        <taxon>Flavobacteriia</taxon>
        <taxon>Flavobacteriales</taxon>
        <taxon>Flavobacteriaceae</taxon>
        <taxon>Capnocytophaga</taxon>
    </lineage>
</organism>
<name>A0AAD0EAQ7_9FLAO</name>
<sequence>MLKHWFTNLKNSHRNLNFRFWSQKYCYQVLLARYLLLYIFCEFLSEILYLTLLTFLANLYILIKKIIMKEYFILKSNNNDGENQIPLYQINKYNLTLFSQKRADHSKSGNVKVETEIKKEVNQVTKIERVDSY</sequence>
<accession>A0AAD0EAQ7</accession>
<feature type="transmembrane region" description="Helical" evidence="1">
    <location>
        <begin position="35"/>
        <end position="63"/>
    </location>
</feature>
<evidence type="ECO:0000313" key="3">
    <source>
        <dbReference type="Proteomes" id="UP000243753"/>
    </source>
</evidence>
<keyword evidence="1" id="KW-0472">Membrane</keyword>